<evidence type="ECO:0000313" key="1">
    <source>
        <dbReference type="EMBL" id="KAL1223168.1"/>
    </source>
</evidence>
<reference evidence="1 2" key="1">
    <citation type="submission" date="2024-04" db="EMBL/GenBank/DDBJ databases">
        <title>Genome assembly C_amara_ONT_v2.</title>
        <authorList>
            <person name="Yant L."/>
            <person name="Moore C."/>
            <person name="Slenker M."/>
        </authorList>
    </citation>
    <scope>NUCLEOTIDE SEQUENCE [LARGE SCALE GENOMIC DNA]</scope>
    <source>
        <tissue evidence="1">Leaf</tissue>
    </source>
</reference>
<sequence>MEDHLRSRNFWALEVRTGDPWNWKSLLKLRHLAVQFLRCDVGNGELSSFWYDVWTPFGTALRLSTTKRDWFNAVWSKTCFLNVDYSTGQAPNKDEAGFLGIGYPIILLPLQCAG</sequence>
<dbReference type="Proteomes" id="UP001558713">
    <property type="component" value="Unassembled WGS sequence"/>
</dbReference>
<dbReference type="AlphaFoldDB" id="A0ABD1C130"/>
<gene>
    <name evidence="1" type="ORF">V5N11_029405</name>
</gene>
<keyword evidence="2" id="KW-1185">Reference proteome</keyword>
<accession>A0ABD1C130</accession>
<proteinExistence type="predicted"/>
<name>A0ABD1C130_CARAN</name>
<organism evidence="1 2">
    <name type="scientific">Cardamine amara subsp. amara</name>
    <dbReference type="NCBI Taxonomy" id="228776"/>
    <lineage>
        <taxon>Eukaryota</taxon>
        <taxon>Viridiplantae</taxon>
        <taxon>Streptophyta</taxon>
        <taxon>Embryophyta</taxon>
        <taxon>Tracheophyta</taxon>
        <taxon>Spermatophyta</taxon>
        <taxon>Magnoliopsida</taxon>
        <taxon>eudicotyledons</taxon>
        <taxon>Gunneridae</taxon>
        <taxon>Pentapetalae</taxon>
        <taxon>rosids</taxon>
        <taxon>malvids</taxon>
        <taxon>Brassicales</taxon>
        <taxon>Brassicaceae</taxon>
        <taxon>Cardamineae</taxon>
        <taxon>Cardamine</taxon>
    </lineage>
</organism>
<evidence type="ECO:0000313" key="2">
    <source>
        <dbReference type="Proteomes" id="UP001558713"/>
    </source>
</evidence>
<dbReference type="EMBL" id="JBANAX010000079">
    <property type="protein sequence ID" value="KAL1223168.1"/>
    <property type="molecule type" value="Genomic_DNA"/>
</dbReference>
<comment type="caution">
    <text evidence="1">The sequence shown here is derived from an EMBL/GenBank/DDBJ whole genome shotgun (WGS) entry which is preliminary data.</text>
</comment>
<protein>
    <submittedName>
        <fullName evidence="1">Uncharacterized protein</fullName>
    </submittedName>
</protein>